<keyword evidence="2" id="KW-0175">Coiled coil</keyword>
<evidence type="ECO:0000259" key="6">
    <source>
        <dbReference type="Pfam" id="PF25989"/>
    </source>
</evidence>
<evidence type="ECO:0000256" key="2">
    <source>
        <dbReference type="SAM" id="Coils"/>
    </source>
</evidence>
<dbReference type="Proteomes" id="UP001165498">
    <property type="component" value="Unassembled WGS sequence"/>
</dbReference>
<dbReference type="PANTHER" id="PTHR30469:SF38">
    <property type="entry name" value="HLYD FAMILY SECRETION PROTEIN"/>
    <property type="match status" value="1"/>
</dbReference>
<dbReference type="SUPFAM" id="SSF111369">
    <property type="entry name" value="HlyD-like secretion proteins"/>
    <property type="match status" value="1"/>
</dbReference>
<feature type="signal peptide" evidence="3">
    <location>
        <begin position="1"/>
        <end position="22"/>
    </location>
</feature>
<keyword evidence="8" id="KW-1185">Reference proteome</keyword>
<dbReference type="Pfam" id="PF25973">
    <property type="entry name" value="BSH_CzcB"/>
    <property type="match status" value="1"/>
</dbReference>
<dbReference type="NCBIfam" id="TIGR01730">
    <property type="entry name" value="RND_mfp"/>
    <property type="match status" value="1"/>
</dbReference>
<dbReference type="Pfam" id="PF25989">
    <property type="entry name" value="YknX_C"/>
    <property type="match status" value="1"/>
</dbReference>
<dbReference type="Gene3D" id="2.40.50.100">
    <property type="match status" value="1"/>
</dbReference>
<dbReference type="EMBL" id="JANFQO010000018">
    <property type="protein sequence ID" value="MCQ4166543.1"/>
    <property type="molecule type" value="Genomic_DNA"/>
</dbReference>
<evidence type="ECO:0000256" key="3">
    <source>
        <dbReference type="SAM" id="SignalP"/>
    </source>
</evidence>
<dbReference type="InterPro" id="IPR058792">
    <property type="entry name" value="Beta-barrel_RND_2"/>
</dbReference>
<comment type="caution">
    <text evidence="7">The sequence shown here is derived from an EMBL/GenBank/DDBJ whole genome shotgun (WGS) entry which is preliminary data.</text>
</comment>
<keyword evidence="3" id="KW-0732">Signal</keyword>
<protein>
    <submittedName>
        <fullName evidence="7">Efflux RND transporter periplasmic adaptor subunit</fullName>
    </submittedName>
</protein>
<name>A0ABT1QW82_9GAMM</name>
<dbReference type="RefSeq" id="WP_255915732.1">
    <property type="nucleotide sequence ID" value="NZ_JANFQO010000018.1"/>
</dbReference>
<feature type="domain" description="YknX-like C-terminal permuted SH3-like" evidence="6">
    <location>
        <begin position="281"/>
        <end position="347"/>
    </location>
</feature>
<dbReference type="Gene3D" id="2.40.420.20">
    <property type="match status" value="1"/>
</dbReference>
<dbReference type="Pfam" id="PF25954">
    <property type="entry name" value="Beta-barrel_RND_2"/>
    <property type="match status" value="1"/>
</dbReference>
<feature type="coiled-coil region" evidence="2">
    <location>
        <begin position="101"/>
        <end position="128"/>
    </location>
</feature>
<accession>A0ABT1QW82</accession>
<evidence type="ECO:0000313" key="8">
    <source>
        <dbReference type="Proteomes" id="UP001165498"/>
    </source>
</evidence>
<evidence type="ECO:0000259" key="5">
    <source>
        <dbReference type="Pfam" id="PF25973"/>
    </source>
</evidence>
<evidence type="ECO:0000313" key="7">
    <source>
        <dbReference type="EMBL" id="MCQ4166543.1"/>
    </source>
</evidence>
<feature type="domain" description="CzcB-like barrel-sandwich hybrid" evidence="5">
    <location>
        <begin position="67"/>
        <end position="195"/>
    </location>
</feature>
<dbReference type="InterPro" id="IPR058637">
    <property type="entry name" value="YknX-like_C"/>
</dbReference>
<dbReference type="InterPro" id="IPR006143">
    <property type="entry name" value="RND_pump_MFP"/>
</dbReference>
<evidence type="ECO:0000259" key="4">
    <source>
        <dbReference type="Pfam" id="PF25954"/>
    </source>
</evidence>
<comment type="similarity">
    <text evidence="1">Belongs to the membrane fusion protein (MFP) (TC 8.A.1) family.</text>
</comment>
<dbReference type="Gene3D" id="1.10.287.470">
    <property type="entry name" value="Helix hairpin bin"/>
    <property type="match status" value="1"/>
</dbReference>
<feature type="domain" description="CusB-like beta-barrel" evidence="4">
    <location>
        <begin position="204"/>
        <end position="272"/>
    </location>
</feature>
<dbReference type="PANTHER" id="PTHR30469">
    <property type="entry name" value="MULTIDRUG RESISTANCE PROTEIN MDTA"/>
    <property type="match status" value="1"/>
</dbReference>
<dbReference type="PROSITE" id="PS51257">
    <property type="entry name" value="PROKAR_LIPOPROTEIN"/>
    <property type="match status" value="1"/>
</dbReference>
<reference evidence="7" key="1">
    <citation type="submission" date="2022-07" db="EMBL/GenBank/DDBJ databases">
        <title>Tahibacter sp., a new gammaproteobacterium isolated from the silt sample collected at pig farm.</title>
        <authorList>
            <person name="Chen H."/>
        </authorList>
    </citation>
    <scope>NUCLEOTIDE SEQUENCE</scope>
    <source>
        <strain evidence="7">P2K</strain>
    </source>
</reference>
<feature type="chain" id="PRO_5046546463" evidence="3">
    <location>
        <begin position="23"/>
        <end position="363"/>
    </location>
</feature>
<evidence type="ECO:0000256" key="1">
    <source>
        <dbReference type="ARBA" id="ARBA00009477"/>
    </source>
</evidence>
<proteinExistence type="inferred from homology"/>
<sequence>MKTSLFASLILLAVTGAPLLTGCAGDAKSAATAEKPKAEVIPVEVAAVSQGDITATYAGTATLEAEREAKVVSEIGGIVLALNAEEGQFVRKGQVLAKLDAERHSVLLRQAEAELERLKHQDVRNENLFRRQLIARNAYEQNKSDLATRKAEVDLARLSLSKCAVIAPFDGVVTRRWIKQGQLLKMNEVAFEMADFRELKARLRVPERASTALKPGQLVDYRADALPQQAFRAEVERVSPVVDAASGTVEITVAVDNTDGKLRPGLFSRLDVAYDNVAAAILVPKSALLSGDRDSSVFVVRDGKAQRVAVKLGYESGNNVQVLQGLSPGADVVVAGHSALHEGSEVQALRAADKPAADTLAKR</sequence>
<organism evidence="7 8">
    <name type="scientific">Tahibacter harae</name>
    <dbReference type="NCBI Taxonomy" id="2963937"/>
    <lineage>
        <taxon>Bacteria</taxon>
        <taxon>Pseudomonadati</taxon>
        <taxon>Pseudomonadota</taxon>
        <taxon>Gammaproteobacteria</taxon>
        <taxon>Lysobacterales</taxon>
        <taxon>Rhodanobacteraceae</taxon>
        <taxon>Tahibacter</taxon>
    </lineage>
</organism>
<dbReference type="InterPro" id="IPR058647">
    <property type="entry name" value="BSH_CzcB-like"/>
</dbReference>
<gene>
    <name evidence="7" type="ORF">NM961_17640</name>
</gene>
<dbReference type="Gene3D" id="2.40.30.170">
    <property type="match status" value="1"/>
</dbReference>